<feature type="compositionally biased region" description="Low complexity" evidence="6">
    <location>
        <begin position="138"/>
        <end position="157"/>
    </location>
</feature>
<dbReference type="Proteomes" id="UP000676079">
    <property type="component" value="Chromosome"/>
</dbReference>
<dbReference type="EMBL" id="CP074133">
    <property type="protein sequence ID" value="QUX26313.1"/>
    <property type="molecule type" value="Genomic_DNA"/>
</dbReference>
<evidence type="ECO:0000256" key="7">
    <source>
        <dbReference type="SAM" id="Phobius"/>
    </source>
</evidence>
<keyword evidence="2" id="KW-1003">Cell membrane</keyword>
<evidence type="ECO:0000313" key="9">
    <source>
        <dbReference type="EMBL" id="QUX26313.1"/>
    </source>
</evidence>
<evidence type="ECO:0000256" key="1">
    <source>
        <dbReference type="ARBA" id="ARBA00004651"/>
    </source>
</evidence>
<reference evidence="9 10" key="1">
    <citation type="submission" date="2021-05" db="EMBL/GenBank/DDBJ databases">
        <title>Direct Submission.</title>
        <authorList>
            <person name="Li K."/>
            <person name="Gao J."/>
        </authorList>
    </citation>
    <scope>NUCLEOTIDE SEQUENCE [LARGE SCALE GENOMIC DNA]</scope>
    <source>
        <strain evidence="9 10">Mg02</strain>
    </source>
</reference>
<feature type="domain" description="Cardiolipin synthase N-terminal" evidence="8">
    <location>
        <begin position="43"/>
        <end position="85"/>
    </location>
</feature>
<evidence type="ECO:0000259" key="8">
    <source>
        <dbReference type="Pfam" id="PF13396"/>
    </source>
</evidence>
<keyword evidence="5 7" id="KW-0472">Membrane</keyword>
<keyword evidence="3 7" id="KW-0812">Transmembrane</keyword>
<evidence type="ECO:0000256" key="6">
    <source>
        <dbReference type="SAM" id="MobiDB-lite"/>
    </source>
</evidence>
<name>A0ABX8BWG7_9ACTN</name>
<feature type="region of interest" description="Disordered" evidence="6">
    <location>
        <begin position="101"/>
        <end position="169"/>
    </location>
</feature>
<organism evidence="9 10">
    <name type="scientific">Nocardiopsis changdeensis</name>
    <dbReference type="NCBI Taxonomy" id="2831969"/>
    <lineage>
        <taxon>Bacteria</taxon>
        <taxon>Bacillati</taxon>
        <taxon>Actinomycetota</taxon>
        <taxon>Actinomycetes</taxon>
        <taxon>Streptosporangiales</taxon>
        <taxon>Nocardiopsidaceae</taxon>
        <taxon>Nocardiopsis</taxon>
    </lineage>
</organism>
<sequence length="169" mass="17962">MVEHLMERMALANTVTDPVDTAFGWMAGVTGIVIAAVALALLVLLVAAVISAVVDDNTTAGGKLLWVIFILWFPFFGAIAWFVVGKKGYLNRILGIDKGKVRHTSPPSVGNHSDLRDTGPIPRPGVEHDPGQGRYPTGPQQPMGSQQPMGPQQSMGSHQSAGPQQSGRI</sequence>
<protein>
    <submittedName>
        <fullName evidence="9">PLDc_N domain-containing protein</fullName>
    </submittedName>
</protein>
<gene>
    <name evidence="9" type="ORF">KGD84_31365</name>
</gene>
<feature type="compositionally biased region" description="Polar residues" evidence="6">
    <location>
        <begin position="158"/>
        <end position="169"/>
    </location>
</feature>
<evidence type="ECO:0000256" key="4">
    <source>
        <dbReference type="ARBA" id="ARBA00022989"/>
    </source>
</evidence>
<keyword evidence="10" id="KW-1185">Reference proteome</keyword>
<dbReference type="InterPro" id="IPR027379">
    <property type="entry name" value="CLS_N"/>
</dbReference>
<proteinExistence type="predicted"/>
<evidence type="ECO:0000256" key="5">
    <source>
        <dbReference type="ARBA" id="ARBA00023136"/>
    </source>
</evidence>
<evidence type="ECO:0000256" key="3">
    <source>
        <dbReference type="ARBA" id="ARBA00022692"/>
    </source>
</evidence>
<dbReference type="Pfam" id="PF13396">
    <property type="entry name" value="PLDc_N"/>
    <property type="match status" value="1"/>
</dbReference>
<keyword evidence="4 7" id="KW-1133">Transmembrane helix</keyword>
<feature type="transmembrane region" description="Helical" evidence="7">
    <location>
        <begin position="21"/>
        <end position="52"/>
    </location>
</feature>
<accession>A0ABX8BWG7</accession>
<comment type="subcellular location">
    <subcellularLocation>
        <location evidence="1">Cell membrane</location>
        <topology evidence="1">Multi-pass membrane protein</topology>
    </subcellularLocation>
</comment>
<feature type="transmembrane region" description="Helical" evidence="7">
    <location>
        <begin position="64"/>
        <end position="84"/>
    </location>
</feature>
<evidence type="ECO:0000313" key="10">
    <source>
        <dbReference type="Proteomes" id="UP000676079"/>
    </source>
</evidence>
<evidence type="ECO:0000256" key="2">
    <source>
        <dbReference type="ARBA" id="ARBA00022475"/>
    </source>
</evidence>